<dbReference type="Gene3D" id="3.30.470.20">
    <property type="entry name" value="ATP-grasp fold, B domain"/>
    <property type="match status" value="1"/>
</dbReference>
<evidence type="ECO:0000313" key="2">
    <source>
        <dbReference type="WBParaSite" id="jg17000"/>
    </source>
</evidence>
<accession>A0A915DA28</accession>
<dbReference type="SUPFAM" id="SSF56059">
    <property type="entry name" value="Glutathione synthetase ATP-binding domain-like"/>
    <property type="match status" value="1"/>
</dbReference>
<reference evidence="2" key="1">
    <citation type="submission" date="2022-11" db="UniProtKB">
        <authorList>
            <consortium name="WormBaseParasite"/>
        </authorList>
    </citation>
    <scope>IDENTIFICATION</scope>
</reference>
<dbReference type="PANTHER" id="PTHR23132">
    <property type="entry name" value="D-ALANINE--D-ALANINE LIGASE"/>
    <property type="match status" value="1"/>
</dbReference>
<dbReference type="InterPro" id="IPR016185">
    <property type="entry name" value="PreATP-grasp_dom_sf"/>
</dbReference>
<dbReference type="AlphaFoldDB" id="A0A915DA28"/>
<dbReference type="PANTHER" id="PTHR23132:SF23">
    <property type="entry name" value="D-ALANINE--D-ALANINE LIGASE B"/>
    <property type="match status" value="1"/>
</dbReference>
<evidence type="ECO:0000313" key="1">
    <source>
        <dbReference type="Proteomes" id="UP000887574"/>
    </source>
</evidence>
<dbReference type="Gene3D" id="3.40.50.20">
    <property type="match status" value="1"/>
</dbReference>
<protein>
    <submittedName>
        <fullName evidence="2">ATP-grasp domain-containing protein</fullName>
    </submittedName>
</protein>
<organism evidence="1 2">
    <name type="scientific">Ditylenchus dipsaci</name>
    <dbReference type="NCBI Taxonomy" id="166011"/>
    <lineage>
        <taxon>Eukaryota</taxon>
        <taxon>Metazoa</taxon>
        <taxon>Ecdysozoa</taxon>
        <taxon>Nematoda</taxon>
        <taxon>Chromadorea</taxon>
        <taxon>Rhabditida</taxon>
        <taxon>Tylenchina</taxon>
        <taxon>Tylenchomorpha</taxon>
        <taxon>Sphaerularioidea</taxon>
        <taxon>Anguinidae</taxon>
        <taxon>Anguininae</taxon>
        <taxon>Ditylenchus</taxon>
    </lineage>
</organism>
<keyword evidence="1" id="KW-1185">Reference proteome</keyword>
<proteinExistence type="predicted"/>
<dbReference type="SUPFAM" id="SSF52440">
    <property type="entry name" value="PreATP-grasp domain"/>
    <property type="match status" value="1"/>
</dbReference>
<dbReference type="GO" id="GO:0008716">
    <property type="term" value="F:D-alanine-D-alanine ligase activity"/>
    <property type="evidence" value="ECO:0007669"/>
    <property type="project" value="TreeGrafter"/>
</dbReference>
<name>A0A915DA28_9BILA</name>
<dbReference type="Proteomes" id="UP000887574">
    <property type="component" value="Unplaced"/>
</dbReference>
<sequence length="186" mass="20349">MGQNCMIALKELGYTNVKCIDAGQDSRKLASELCSMSSDLIVFNAMQGGYSEYGALSGLLDCLRIPYTHSGVMTTALQADKEVSKKVASAAGLKVAESVEFNCLLDDIEQFRHHPIVTEGAYVLKPISNGTSYGVHLFQKGILPPAELFSASNWHYGDRLMLERFIVGREFTCAVLLDKMIGLCEV</sequence>
<dbReference type="WBParaSite" id="jg17000">
    <property type="protein sequence ID" value="jg17000"/>
    <property type="gene ID" value="jg17000"/>
</dbReference>